<dbReference type="Gramene" id="Bo3g120660.1">
    <property type="protein sequence ID" value="Bo3g120660.1"/>
    <property type="gene ID" value="Bo3g120660"/>
</dbReference>
<feature type="region of interest" description="Disordered" evidence="1">
    <location>
        <begin position="80"/>
        <end position="109"/>
    </location>
</feature>
<reference evidence="2 3" key="1">
    <citation type="journal article" date="2014" name="Genome Biol.">
        <title>Transcriptome and methylome profiling reveals relics of genome dominance in the mesopolyploid Brassica oleracea.</title>
        <authorList>
            <person name="Parkin I.A."/>
            <person name="Koh C."/>
            <person name="Tang H."/>
            <person name="Robinson S.J."/>
            <person name="Kagale S."/>
            <person name="Clarke W.E."/>
            <person name="Town C.D."/>
            <person name="Nixon J."/>
            <person name="Krishnakumar V."/>
            <person name="Bidwell S.L."/>
            <person name="Denoeud F."/>
            <person name="Belcram H."/>
            <person name="Links M.G."/>
            <person name="Just J."/>
            <person name="Clarke C."/>
            <person name="Bender T."/>
            <person name="Huebert T."/>
            <person name="Mason A.S."/>
            <person name="Pires J.C."/>
            <person name="Barker G."/>
            <person name="Moore J."/>
            <person name="Walley P.G."/>
            <person name="Manoli S."/>
            <person name="Batley J."/>
            <person name="Edwards D."/>
            <person name="Nelson M.N."/>
            <person name="Wang X."/>
            <person name="Paterson A.H."/>
            <person name="King G."/>
            <person name="Bancroft I."/>
            <person name="Chalhoub B."/>
            <person name="Sharpe A.G."/>
        </authorList>
    </citation>
    <scope>NUCLEOTIDE SEQUENCE</scope>
    <source>
        <strain evidence="2 3">cv. TO1000</strain>
    </source>
</reference>
<name>A0A0D3BGP0_BRAOL</name>
<dbReference type="AlphaFoldDB" id="A0A0D3BGP0"/>
<dbReference type="HOGENOM" id="CLU_1346225_0_0_1"/>
<evidence type="ECO:0000256" key="1">
    <source>
        <dbReference type="SAM" id="MobiDB-lite"/>
    </source>
</evidence>
<reference evidence="2" key="2">
    <citation type="submission" date="2015-03" db="UniProtKB">
        <authorList>
            <consortium name="EnsemblPlants"/>
        </authorList>
    </citation>
    <scope>IDENTIFICATION</scope>
</reference>
<dbReference type="Proteomes" id="UP000032141">
    <property type="component" value="Chromosome C3"/>
</dbReference>
<protein>
    <submittedName>
        <fullName evidence="2">Uncharacterized protein</fullName>
    </submittedName>
</protein>
<dbReference type="EnsemblPlants" id="Bo3g120660.1">
    <property type="protein sequence ID" value="Bo3g120660.1"/>
    <property type="gene ID" value="Bo3g120660"/>
</dbReference>
<dbReference type="InterPro" id="IPR004252">
    <property type="entry name" value="Probable_transposase_24"/>
</dbReference>
<keyword evidence="3" id="KW-1185">Reference proteome</keyword>
<evidence type="ECO:0000313" key="2">
    <source>
        <dbReference type="EnsemblPlants" id="Bo3g120660.1"/>
    </source>
</evidence>
<organism evidence="2 3">
    <name type="scientific">Brassica oleracea var. oleracea</name>
    <dbReference type="NCBI Taxonomy" id="109376"/>
    <lineage>
        <taxon>Eukaryota</taxon>
        <taxon>Viridiplantae</taxon>
        <taxon>Streptophyta</taxon>
        <taxon>Embryophyta</taxon>
        <taxon>Tracheophyta</taxon>
        <taxon>Spermatophyta</taxon>
        <taxon>Magnoliopsida</taxon>
        <taxon>eudicotyledons</taxon>
        <taxon>Gunneridae</taxon>
        <taxon>Pentapetalae</taxon>
        <taxon>rosids</taxon>
        <taxon>malvids</taxon>
        <taxon>Brassicales</taxon>
        <taxon>Brassicaceae</taxon>
        <taxon>Brassiceae</taxon>
        <taxon>Brassica</taxon>
    </lineage>
</organism>
<feature type="compositionally biased region" description="Basic and acidic residues" evidence="1">
    <location>
        <begin position="86"/>
        <end position="95"/>
    </location>
</feature>
<proteinExistence type="predicted"/>
<dbReference type="Pfam" id="PF03004">
    <property type="entry name" value="Transposase_24"/>
    <property type="match status" value="1"/>
</dbReference>
<accession>A0A0D3BGP0</accession>
<evidence type="ECO:0000313" key="3">
    <source>
        <dbReference type="Proteomes" id="UP000032141"/>
    </source>
</evidence>
<sequence length="204" mass="22566">IDSVVTDFDPNKHQQYDVFHAPYRIFEVECDSSRGPGVVVSSVCGRVHLGVRSHGNSPSEIQRKGHGLLYEADQPLEDSMAEEQEATVHQRDATSRKNSKNRKSDRGEKGMYVHNLGACSMSSKEDQLIEANDGNPVDRLQLIKEAHTNKKTGQIQDAVIRSIVDLAVPKRKGGRLVGLARRASSYPASSSQVPYTDPMILEQL</sequence>